<feature type="transmembrane region" description="Helical" evidence="7">
    <location>
        <begin position="150"/>
        <end position="170"/>
    </location>
</feature>
<dbReference type="InterPro" id="IPR050638">
    <property type="entry name" value="AA-Vitamin_Transporters"/>
</dbReference>
<keyword evidence="3" id="KW-1003">Cell membrane</keyword>
<feature type="transmembrane region" description="Helical" evidence="7">
    <location>
        <begin position="7"/>
        <end position="33"/>
    </location>
</feature>
<feature type="transmembrane region" description="Helical" evidence="7">
    <location>
        <begin position="246"/>
        <end position="265"/>
    </location>
</feature>
<dbReference type="PROSITE" id="PS51257">
    <property type="entry name" value="PROKAR_LIPOPROTEIN"/>
    <property type="match status" value="1"/>
</dbReference>
<evidence type="ECO:0000259" key="8">
    <source>
        <dbReference type="Pfam" id="PF00892"/>
    </source>
</evidence>
<evidence type="ECO:0000313" key="10">
    <source>
        <dbReference type="Proteomes" id="UP001597104"/>
    </source>
</evidence>
<name>A0ABW3ECG1_9LACO</name>
<evidence type="ECO:0000256" key="6">
    <source>
        <dbReference type="ARBA" id="ARBA00023136"/>
    </source>
</evidence>
<dbReference type="Proteomes" id="UP001597104">
    <property type="component" value="Unassembled WGS sequence"/>
</dbReference>
<proteinExistence type="inferred from homology"/>
<comment type="caution">
    <text evidence="9">The sequence shown here is derived from an EMBL/GenBank/DDBJ whole genome shotgun (WGS) entry which is preliminary data.</text>
</comment>
<protein>
    <submittedName>
        <fullName evidence="9">DMT family transporter</fullName>
    </submittedName>
</protein>
<keyword evidence="10" id="KW-1185">Reference proteome</keyword>
<dbReference type="InterPro" id="IPR037185">
    <property type="entry name" value="EmrE-like"/>
</dbReference>
<sequence length="293" mass="31924">MKTQKIIGALLLSLSACIWGGMFVVVKLVVGLVPPIELVWLRYLIAVLVLTLISLLLHERWPINWRDLKLILLIGLIGNTLSIVSQETGTWLSNAQTGAVITSATPTFMLLFAAWLLKERLTKVRVLSISLATAGVIMIVGIHLTGKHVLLGVVALIIAALTWALMSVLIKRLSGTYSALQTTILSGSVAIICLTPAIILRRSVITQINFMNPTIILCLLYLGVISTALAFVMWNHGLRLVNASSSGLYFLLQPLVGTLLGWLLLHEAITWGFLFGAGLIILSVWLSIRFDIG</sequence>
<feature type="transmembrane region" description="Helical" evidence="7">
    <location>
        <begin position="39"/>
        <end position="58"/>
    </location>
</feature>
<feature type="transmembrane region" description="Helical" evidence="7">
    <location>
        <begin position="124"/>
        <end position="144"/>
    </location>
</feature>
<evidence type="ECO:0000256" key="3">
    <source>
        <dbReference type="ARBA" id="ARBA00022475"/>
    </source>
</evidence>
<comment type="subcellular location">
    <subcellularLocation>
        <location evidence="1">Cell membrane</location>
        <topology evidence="1">Multi-pass membrane protein</topology>
    </subcellularLocation>
</comment>
<feature type="domain" description="EamA" evidence="8">
    <location>
        <begin position="7"/>
        <end position="140"/>
    </location>
</feature>
<feature type="transmembrane region" description="Helical" evidence="7">
    <location>
        <begin position="70"/>
        <end position="86"/>
    </location>
</feature>
<keyword evidence="6 7" id="KW-0472">Membrane</keyword>
<dbReference type="PANTHER" id="PTHR32322:SF18">
    <property type="entry name" value="S-ADENOSYLMETHIONINE_S-ADENOSYLHOMOCYSTEINE TRANSPORTER"/>
    <property type="match status" value="1"/>
</dbReference>
<evidence type="ECO:0000256" key="2">
    <source>
        <dbReference type="ARBA" id="ARBA00007362"/>
    </source>
</evidence>
<dbReference type="Pfam" id="PF00892">
    <property type="entry name" value="EamA"/>
    <property type="match status" value="2"/>
</dbReference>
<reference evidence="10" key="1">
    <citation type="journal article" date="2019" name="Int. J. Syst. Evol. Microbiol.">
        <title>The Global Catalogue of Microorganisms (GCM) 10K type strain sequencing project: providing services to taxonomists for standard genome sequencing and annotation.</title>
        <authorList>
            <consortium name="The Broad Institute Genomics Platform"/>
            <consortium name="The Broad Institute Genome Sequencing Center for Infectious Disease"/>
            <person name="Wu L."/>
            <person name="Ma J."/>
        </authorList>
    </citation>
    <scope>NUCLEOTIDE SEQUENCE [LARGE SCALE GENOMIC DNA]</scope>
    <source>
        <strain evidence="10">CCM 8925</strain>
    </source>
</reference>
<organism evidence="9 10">
    <name type="scientific">Loigolactobacillus binensis</name>
    <dbReference type="NCBI Taxonomy" id="2559922"/>
    <lineage>
        <taxon>Bacteria</taxon>
        <taxon>Bacillati</taxon>
        <taxon>Bacillota</taxon>
        <taxon>Bacilli</taxon>
        <taxon>Lactobacillales</taxon>
        <taxon>Lactobacillaceae</taxon>
        <taxon>Loigolactobacillus</taxon>
    </lineage>
</organism>
<feature type="transmembrane region" description="Helical" evidence="7">
    <location>
        <begin position="98"/>
        <end position="117"/>
    </location>
</feature>
<dbReference type="RefSeq" id="WP_137637258.1">
    <property type="nucleotide sequence ID" value="NZ_BJDN01000006.1"/>
</dbReference>
<dbReference type="EMBL" id="JBHTIO010000032">
    <property type="protein sequence ID" value="MFD0897400.1"/>
    <property type="molecule type" value="Genomic_DNA"/>
</dbReference>
<evidence type="ECO:0000256" key="7">
    <source>
        <dbReference type="SAM" id="Phobius"/>
    </source>
</evidence>
<evidence type="ECO:0000313" key="9">
    <source>
        <dbReference type="EMBL" id="MFD0897400.1"/>
    </source>
</evidence>
<keyword evidence="5 7" id="KW-1133">Transmembrane helix</keyword>
<evidence type="ECO:0000256" key="1">
    <source>
        <dbReference type="ARBA" id="ARBA00004651"/>
    </source>
</evidence>
<evidence type="ECO:0000256" key="4">
    <source>
        <dbReference type="ARBA" id="ARBA00022692"/>
    </source>
</evidence>
<keyword evidence="4 7" id="KW-0812">Transmembrane</keyword>
<evidence type="ECO:0000256" key="5">
    <source>
        <dbReference type="ARBA" id="ARBA00022989"/>
    </source>
</evidence>
<feature type="domain" description="EamA" evidence="8">
    <location>
        <begin position="151"/>
        <end position="288"/>
    </location>
</feature>
<feature type="transmembrane region" description="Helical" evidence="7">
    <location>
        <begin position="271"/>
        <end position="288"/>
    </location>
</feature>
<feature type="transmembrane region" description="Helical" evidence="7">
    <location>
        <begin position="213"/>
        <end position="234"/>
    </location>
</feature>
<dbReference type="SUPFAM" id="SSF103481">
    <property type="entry name" value="Multidrug resistance efflux transporter EmrE"/>
    <property type="match status" value="2"/>
</dbReference>
<dbReference type="PANTHER" id="PTHR32322">
    <property type="entry name" value="INNER MEMBRANE TRANSPORTER"/>
    <property type="match status" value="1"/>
</dbReference>
<accession>A0ABW3ECG1</accession>
<dbReference type="InterPro" id="IPR000620">
    <property type="entry name" value="EamA_dom"/>
</dbReference>
<feature type="transmembrane region" description="Helical" evidence="7">
    <location>
        <begin position="182"/>
        <end position="201"/>
    </location>
</feature>
<gene>
    <name evidence="9" type="ORF">ACFQZ7_06565</name>
</gene>
<comment type="similarity">
    <text evidence="2">Belongs to the EamA transporter family.</text>
</comment>